<dbReference type="GO" id="GO:0042941">
    <property type="term" value="P:D-alanine transmembrane transport"/>
    <property type="evidence" value="ECO:0007669"/>
    <property type="project" value="TreeGrafter"/>
</dbReference>
<dbReference type="Pfam" id="PF12399">
    <property type="entry name" value="BCA_ABC_TP_C"/>
    <property type="match status" value="1"/>
</dbReference>
<dbReference type="SMART" id="SM00382">
    <property type="entry name" value="AAA"/>
    <property type="match status" value="1"/>
</dbReference>
<evidence type="ECO:0000259" key="4">
    <source>
        <dbReference type="PROSITE" id="PS50893"/>
    </source>
</evidence>
<keyword evidence="1" id="KW-0813">Transport</keyword>
<dbReference type="PROSITE" id="PS50893">
    <property type="entry name" value="ABC_TRANSPORTER_2"/>
    <property type="match status" value="1"/>
</dbReference>
<dbReference type="PANTHER" id="PTHR45772">
    <property type="entry name" value="CONSERVED COMPONENT OF ABC TRANSPORTER FOR NATURAL AMINO ACIDS-RELATED"/>
    <property type="match status" value="1"/>
</dbReference>
<evidence type="ECO:0000256" key="1">
    <source>
        <dbReference type="ARBA" id="ARBA00022448"/>
    </source>
</evidence>
<dbReference type="AlphaFoldDB" id="A0A517DZI6"/>
<dbReference type="Gene3D" id="3.40.50.300">
    <property type="entry name" value="P-loop containing nucleotide triphosphate hydrolases"/>
    <property type="match status" value="1"/>
</dbReference>
<accession>A0A517DZI6</accession>
<dbReference type="EC" id="3.6.3.-" evidence="5"/>
<evidence type="ECO:0000256" key="2">
    <source>
        <dbReference type="ARBA" id="ARBA00022741"/>
    </source>
</evidence>
<dbReference type="Pfam" id="PF00005">
    <property type="entry name" value="ABC_tran"/>
    <property type="match status" value="1"/>
</dbReference>
<keyword evidence="3 5" id="KW-0067">ATP-binding</keyword>
<dbReference type="InterPro" id="IPR032823">
    <property type="entry name" value="BCA_ABC_TP_C"/>
</dbReference>
<dbReference type="GO" id="GO:0015808">
    <property type="term" value="P:L-alanine transport"/>
    <property type="evidence" value="ECO:0007669"/>
    <property type="project" value="TreeGrafter"/>
</dbReference>
<dbReference type="GO" id="GO:0005524">
    <property type="term" value="F:ATP binding"/>
    <property type="evidence" value="ECO:0007669"/>
    <property type="project" value="UniProtKB-KW"/>
</dbReference>
<dbReference type="InterPro" id="IPR003593">
    <property type="entry name" value="AAA+_ATPase"/>
</dbReference>
<evidence type="ECO:0000313" key="5">
    <source>
        <dbReference type="EMBL" id="QDR82666.1"/>
    </source>
</evidence>
<dbReference type="PANTHER" id="PTHR45772:SF7">
    <property type="entry name" value="AMINO ACID ABC TRANSPORTER ATP-BINDING PROTEIN"/>
    <property type="match status" value="1"/>
</dbReference>
<dbReference type="GO" id="GO:0005886">
    <property type="term" value="C:plasma membrane"/>
    <property type="evidence" value="ECO:0007669"/>
    <property type="project" value="TreeGrafter"/>
</dbReference>
<reference evidence="5 6" key="1">
    <citation type="submission" date="2019-02" db="EMBL/GenBank/DDBJ databases">
        <title>Closed genome of Sporomusa termitida DSM 4440.</title>
        <authorList>
            <person name="Poehlein A."/>
            <person name="Daniel R."/>
        </authorList>
    </citation>
    <scope>NUCLEOTIDE SEQUENCE [LARGE SCALE GENOMIC DNA]</scope>
    <source>
        <strain evidence="5 6">DSM 4440</strain>
    </source>
</reference>
<dbReference type="GO" id="GO:0005304">
    <property type="term" value="F:L-valine transmembrane transporter activity"/>
    <property type="evidence" value="ECO:0007669"/>
    <property type="project" value="TreeGrafter"/>
</dbReference>
<sequence>MELLNVKDLTIRFGGLVAVDNVNLTLGVGETLGVIGPNGSGKTTLFNLLSGIYAPTSGSITVNGAPSHGLRPDQVFKLGLARTFQNGRLFWNLNVVENVMMGIAEVRKLPGISSVFANGGSSGDKVMQQAMEILSIFGTLLTSQAHKLAKDLPYADRRRLEICRALASEPKILLLDEPSAGMDAVETETLMQDLKKVKNTLPHLSIIVVEHDMDFIKGLVDQVMVLNYGRCIACGLFDDVASNEEVLRAYLGQEVTAC</sequence>
<dbReference type="GO" id="GO:0016887">
    <property type="term" value="F:ATP hydrolysis activity"/>
    <property type="evidence" value="ECO:0007669"/>
    <property type="project" value="InterPro"/>
</dbReference>
<dbReference type="GO" id="GO:0015192">
    <property type="term" value="F:L-phenylalanine transmembrane transporter activity"/>
    <property type="evidence" value="ECO:0007669"/>
    <property type="project" value="TreeGrafter"/>
</dbReference>
<keyword evidence="5" id="KW-0378">Hydrolase</keyword>
<gene>
    <name evidence="5" type="primary">lptB_6</name>
    <name evidence="5" type="ORF">SPTER_40950</name>
</gene>
<protein>
    <submittedName>
        <fullName evidence="5">Lipopolysaccharide export system ATP-binding protein LptB</fullName>
        <ecNumber evidence="5">3.6.3.-</ecNumber>
    </submittedName>
</protein>
<keyword evidence="6" id="KW-1185">Reference proteome</keyword>
<dbReference type="InterPro" id="IPR003439">
    <property type="entry name" value="ABC_transporter-like_ATP-bd"/>
</dbReference>
<organism evidence="5 6">
    <name type="scientific">Sporomusa termitida</name>
    <dbReference type="NCBI Taxonomy" id="2377"/>
    <lineage>
        <taxon>Bacteria</taxon>
        <taxon>Bacillati</taxon>
        <taxon>Bacillota</taxon>
        <taxon>Negativicutes</taxon>
        <taxon>Selenomonadales</taxon>
        <taxon>Sporomusaceae</taxon>
        <taxon>Sporomusa</taxon>
    </lineage>
</organism>
<proteinExistence type="predicted"/>
<evidence type="ECO:0000313" key="6">
    <source>
        <dbReference type="Proteomes" id="UP000320776"/>
    </source>
</evidence>
<dbReference type="GO" id="GO:1903806">
    <property type="term" value="P:L-isoleucine import across plasma membrane"/>
    <property type="evidence" value="ECO:0007669"/>
    <property type="project" value="TreeGrafter"/>
</dbReference>
<dbReference type="EMBL" id="CP036259">
    <property type="protein sequence ID" value="QDR82666.1"/>
    <property type="molecule type" value="Genomic_DNA"/>
</dbReference>
<name>A0A517DZI6_9FIRM</name>
<dbReference type="CDD" id="cd03219">
    <property type="entry name" value="ABC_Mj1267_LivG_branched"/>
    <property type="match status" value="1"/>
</dbReference>
<dbReference type="GO" id="GO:1903805">
    <property type="term" value="P:L-valine import across plasma membrane"/>
    <property type="evidence" value="ECO:0007669"/>
    <property type="project" value="TreeGrafter"/>
</dbReference>
<dbReference type="RefSeq" id="WP_144352035.1">
    <property type="nucleotide sequence ID" value="NZ_CP036259.1"/>
</dbReference>
<evidence type="ECO:0000256" key="3">
    <source>
        <dbReference type="ARBA" id="ARBA00022840"/>
    </source>
</evidence>
<dbReference type="Proteomes" id="UP000320776">
    <property type="component" value="Chromosome"/>
</dbReference>
<dbReference type="InterPro" id="IPR027417">
    <property type="entry name" value="P-loop_NTPase"/>
</dbReference>
<feature type="domain" description="ABC transporter" evidence="4">
    <location>
        <begin position="4"/>
        <end position="253"/>
    </location>
</feature>
<dbReference type="KEGG" id="sted:SPTER_40950"/>
<dbReference type="GO" id="GO:0015188">
    <property type="term" value="F:L-isoleucine transmembrane transporter activity"/>
    <property type="evidence" value="ECO:0007669"/>
    <property type="project" value="TreeGrafter"/>
</dbReference>
<dbReference type="OrthoDB" id="9779136at2"/>
<keyword evidence="2" id="KW-0547">Nucleotide-binding</keyword>
<dbReference type="SUPFAM" id="SSF52540">
    <property type="entry name" value="P-loop containing nucleoside triphosphate hydrolases"/>
    <property type="match status" value="1"/>
</dbReference>
<dbReference type="InterPro" id="IPR051120">
    <property type="entry name" value="ABC_AA/LPS_Transport"/>
</dbReference>